<dbReference type="InterPro" id="IPR002816">
    <property type="entry name" value="TraB/PrgY/GumN_fam"/>
</dbReference>
<feature type="signal peptide" evidence="1">
    <location>
        <begin position="1"/>
        <end position="23"/>
    </location>
</feature>
<comment type="caution">
    <text evidence="2">The sequence shown here is derived from an EMBL/GenBank/DDBJ whole genome shotgun (WGS) entry which is preliminary data.</text>
</comment>
<feature type="chain" id="PRO_5023060387" description="TraB/GumN family protein" evidence="1">
    <location>
        <begin position="24"/>
        <end position="300"/>
    </location>
</feature>
<dbReference type="PANTHER" id="PTHR40590">
    <property type="entry name" value="CYTOPLASMIC PROTEIN-RELATED"/>
    <property type="match status" value="1"/>
</dbReference>
<evidence type="ECO:0000256" key="1">
    <source>
        <dbReference type="SAM" id="SignalP"/>
    </source>
</evidence>
<dbReference type="AlphaFoldDB" id="A0A5A7MQC5"/>
<name>A0A5A7MQC5_9PROT</name>
<reference evidence="2 3" key="1">
    <citation type="submission" date="2019-09" db="EMBL/GenBank/DDBJ databases">
        <title>NBRP : Genome information of microbial organism related human and environment.</title>
        <authorList>
            <person name="Hattori M."/>
            <person name="Oshima K."/>
            <person name="Inaba H."/>
            <person name="Suda W."/>
            <person name="Sakamoto M."/>
            <person name="Iino T."/>
            <person name="Kitahara M."/>
            <person name="Oshida Y."/>
            <person name="Iida T."/>
            <person name="Kudo T."/>
            <person name="Itoh T."/>
            <person name="Ohkuma M."/>
        </authorList>
    </citation>
    <scope>NUCLEOTIDE SEQUENCE [LARGE SCALE GENOMIC DNA]</scope>
    <source>
        <strain evidence="2 3">Hi-2</strain>
    </source>
</reference>
<organism evidence="2 3">
    <name type="scientific">Iodidimonas gelatinilytica</name>
    <dbReference type="NCBI Taxonomy" id="1236966"/>
    <lineage>
        <taxon>Bacteria</taxon>
        <taxon>Pseudomonadati</taxon>
        <taxon>Pseudomonadota</taxon>
        <taxon>Alphaproteobacteria</taxon>
        <taxon>Iodidimonadales</taxon>
        <taxon>Iodidimonadaceae</taxon>
        <taxon>Iodidimonas</taxon>
    </lineage>
</organism>
<dbReference type="EMBL" id="BKCL01000005">
    <property type="protein sequence ID" value="GEQ98242.1"/>
    <property type="molecule type" value="Genomic_DNA"/>
</dbReference>
<proteinExistence type="predicted"/>
<evidence type="ECO:0000313" key="3">
    <source>
        <dbReference type="Proteomes" id="UP000322084"/>
    </source>
</evidence>
<gene>
    <name evidence="2" type="ORF">JCM17844_18790</name>
</gene>
<sequence length="300" mass="32989">MSLFILSAIVLVYGFINPAPALAEEAQSTGTPPIWTVRNADVTLYLVGTVQLLPPDLSWRSATFDHALSTADSLILESDPRPEARTDLQKLIPQLGVLRDGRTLTDLLSEEQAAAVYDLATELSIPLPAMNPLKPWLASIQLGSMAAMKRGYMMRQGVAETLVETATKANTPLKFLETAGAQLHVLADLSEPLQIGMLMRSVEEIRKTEFQNDRIIDLWSKGDMETLADFLHGENGVWSDEAVYQAMVVQRNRDWANQIDAVMKNQQGTPLVAVGIGHLVGKDALPLMLAEKGYQVLRIE</sequence>
<dbReference type="RefSeq" id="WP_210431662.1">
    <property type="nucleotide sequence ID" value="NZ_BKCL01000005.1"/>
</dbReference>
<dbReference type="InterPro" id="IPR047111">
    <property type="entry name" value="YbaP-like"/>
</dbReference>
<dbReference type="Proteomes" id="UP000322084">
    <property type="component" value="Unassembled WGS sequence"/>
</dbReference>
<evidence type="ECO:0008006" key="4">
    <source>
        <dbReference type="Google" id="ProtNLM"/>
    </source>
</evidence>
<keyword evidence="1" id="KW-0732">Signal</keyword>
<dbReference type="PANTHER" id="PTHR40590:SF1">
    <property type="entry name" value="CYTOPLASMIC PROTEIN"/>
    <property type="match status" value="1"/>
</dbReference>
<evidence type="ECO:0000313" key="2">
    <source>
        <dbReference type="EMBL" id="GEQ98242.1"/>
    </source>
</evidence>
<dbReference type="CDD" id="cd14789">
    <property type="entry name" value="Tiki"/>
    <property type="match status" value="1"/>
</dbReference>
<accession>A0A5A7MQC5</accession>
<dbReference type="Pfam" id="PF01963">
    <property type="entry name" value="TraB_PrgY_gumN"/>
    <property type="match status" value="1"/>
</dbReference>
<protein>
    <recommendedName>
        <fullName evidence="4">TraB/GumN family protein</fullName>
    </recommendedName>
</protein>